<evidence type="ECO:0000256" key="5">
    <source>
        <dbReference type="ARBA" id="ARBA00022660"/>
    </source>
</evidence>
<keyword evidence="6" id="KW-0999">Mitochondrion inner membrane</keyword>
<dbReference type="Pfam" id="PF10249">
    <property type="entry name" value="NDUFB10"/>
    <property type="match status" value="1"/>
</dbReference>
<evidence type="ECO:0000256" key="4">
    <source>
        <dbReference type="ARBA" id="ARBA00022448"/>
    </source>
</evidence>
<protein>
    <recommendedName>
        <fullName evidence="3">NADH dehydrogenase [ubiquinone] 1 beta subcomplex subunit 10</fullName>
    </recommendedName>
</protein>
<dbReference type="PANTHER" id="PTHR13094:SF1">
    <property type="entry name" value="NADH DEHYDROGENASE [UBIQUINONE] 1 BETA SUBCOMPLEX SUBUNIT 10"/>
    <property type="match status" value="1"/>
</dbReference>
<keyword evidence="7" id="KW-0249">Electron transport</keyword>
<keyword evidence="5" id="KW-0679">Respiratory chain</keyword>
<dbReference type="GO" id="GO:0045271">
    <property type="term" value="C:respiratory chain complex I"/>
    <property type="evidence" value="ECO:0007669"/>
    <property type="project" value="UniProtKB-ARBA"/>
</dbReference>
<evidence type="ECO:0000256" key="8">
    <source>
        <dbReference type="ARBA" id="ARBA00023128"/>
    </source>
</evidence>
<accession>A0A0R3UES1</accession>
<evidence type="ECO:0000313" key="10">
    <source>
        <dbReference type="EMBL" id="VDD79532.1"/>
    </source>
</evidence>
<dbReference type="AlphaFoldDB" id="A0A0R3UES1"/>
<dbReference type="Proteomes" id="UP000267029">
    <property type="component" value="Unassembled WGS sequence"/>
</dbReference>
<sequence>MLVDLLSRVFCTLSEMSHQANVHDGDGHHSFEISREDIFKPYKEPWAVRSLFPFLTSLIDVPVTFFREQIVDRIPRKKFYYYHQRFARVPEIDTCVVGDRVCIAEANDQFHRDRLVDANIVRILRQRREACRRWYDRDYEDMDRFCKTYIEEHEEAATNYFIKYGELFFWSDVRDAFMKQKHRMLWERENGPVGSKGKAKSGDKEADDTVSFLRRFYGHIYLPKELRY</sequence>
<comment type="similarity">
    <text evidence="2">Belongs to the complex I NDUFB10 subunit family.</text>
</comment>
<evidence type="ECO:0000313" key="11">
    <source>
        <dbReference type="Proteomes" id="UP000267029"/>
    </source>
</evidence>
<comment type="subcellular location">
    <subcellularLocation>
        <location evidence="1">Mitochondrion inner membrane</location>
        <topology evidence="1">Peripheral membrane protein</topology>
        <orientation evidence="1">Matrix side</orientation>
    </subcellularLocation>
</comment>
<dbReference type="STRING" id="53468.A0A0R3UES1"/>
<evidence type="ECO:0000256" key="2">
    <source>
        <dbReference type="ARBA" id="ARBA00008317"/>
    </source>
</evidence>
<evidence type="ECO:0000256" key="1">
    <source>
        <dbReference type="ARBA" id="ARBA00004443"/>
    </source>
</evidence>
<gene>
    <name evidence="10" type="ORF">MCOS_LOCUS5535</name>
</gene>
<dbReference type="OrthoDB" id="6017729at2759"/>
<keyword evidence="8" id="KW-0496">Mitochondrion</keyword>
<dbReference type="InterPro" id="IPR039993">
    <property type="entry name" value="NDUFB10"/>
</dbReference>
<dbReference type="GO" id="GO:0005743">
    <property type="term" value="C:mitochondrial inner membrane"/>
    <property type="evidence" value="ECO:0007669"/>
    <property type="project" value="UniProtKB-SubCell"/>
</dbReference>
<dbReference type="PANTHER" id="PTHR13094">
    <property type="entry name" value="NADH-UBIQUINONE OXIDOREDUCTASE PDSW SUBUNIT"/>
    <property type="match status" value="1"/>
</dbReference>
<evidence type="ECO:0000256" key="3">
    <source>
        <dbReference type="ARBA" id="ARBA00014109"/>
    </source>
</evidence>
<name>A0A0R3UES1_MESCO</name>
<proteinExistence type="inferred from homology"/>
<reference evidence="10 11" key="1">
    <citation type="submission" date="2018-10" db="EMBL/GenBank/DDBJ databases">
        <authorList>
            <consortium name="Pathogen Informatics"/>
        </authorList>
    </citation>
    <scope>NUCLEOTIDE SEQUENCE [LARGE SCALE GENOMIC DNA]</scope>
</reference>
<evidence type="ECO:0000256" key="6">
    <source>
        <dbReference type="ARBA" id="ARBA00022792"/>
    </source>
</evidence>
<evidence type="ECO:0000256" key="9">
    <source>
        <dbReference type="ARBA" id="ARBA00023136"/>
    </source>
</evidence>
<dbReference type="InterPro" id="IPR019377">
    <property type="entry name" value="NADH_UbQ_OxRdtase_su10"/>
</dbReference>
<dbReference type="EMBL" id="UXSR01005199">
    <property type="protein sequence ID" value="VDD79532.1"/>
    <property type="molecule type" value="Genomic_DNA"/>
</dbReference>
<keyword evidence="11" id="KW-1185">Reference proteome</keyword>
<keyword evidence="9" id="KW-0472">Membrane</keyword>
<keyword evidence="4" id="KW-0813">Transport</keyword>
<evidence type="ECO:0000256" key="7">
    <source>
        <dbReference type="ARBA" id="ARBA00022982"/>
    </source>
</evidence>
<organism evidence="10 11">
    <name type="scientific">Mesocestoides corti</name>
    <name type="common">Flatworm</name>
    <dbReference type="NCBI Taxonomy" id="53468"/>
    <lineage>
        <taxon>Eukaryota</taxon>
        <taxon>Metazoa</taxon>
        <taxon>Spiralia</taxon>
        <taxon>Lophotrochozoa</taxon>
        <taxon>Platyhelminthes</taxon>
        <taxon>Cestoda</taxon>
        <taxon>Eucestoda</taxon>
        <taxon>Cyclophyllidea</taxon>
        <taxon>Mesocestoididae</taxon>
        <taxon>Mesocestoides</taxon>
    </lineage>
</organism>